<evidence type="ECO:0000313" key="4">
    <source>
        <dbReference type="EMBL" id="KMZ75616.1"/>
    </source>
</evidence>
<proteinExistence type="inferred from homology"/>
<feature type="repeat" description="PPR" evidence="3">
    <location>
        <begin position="394"/>
        <end position="428"/>
    </location>
</feature>
<comment type="caution">
    <text evidence="4">The sequence shown here is derived from an EMBL/GenBank/DDBJ whole genome shotgun (WGS) entry which is preliminary data.</text>
</comment>
<dbReference type="NCBIfam" id="TIGR00756">
    <property type="entry name" value="PPR"/>
    <property type="match status" value="10"/>
</dbReference>
<feature type="repeat" description="PPR" evidence="3">
    <location>
        <begin position="289"/>
        <end position="323"/>
    </location>
</feature>
<dbReference type="Pfam" id="PF13041">
    <property type="entry name" value="PPR_2"/>
    <property type="match status" value="3"/>
</dbReference>
<feature type="repeat" description="PPR" evidence="3">
    <location>
        <begin position="249"/>
        <end position="283"/>
    </location>
</feature>
<evidence type="ECO:0000256" key="1">
    <source>
        <dbReference type="ARBA" id="ARBA00007626"/>
    </source>
</evidence>
<dbReference type="Pfam" id="PF01535">
    <property type="entry name" value="PPR"/>
    <property type="match status" value="4"/>
</dbReference>
<dbReference type="PROSITE" id="PS51375">
    <property type="entry name" value="PPR"/>
    <property type="match status" value="9"/>
</dbReference>
<dbReference type="Gene3D" id="1.25.40.10">
    <property type="entry name" value="Tetratricopeptide repeat domain"/>
    <property type="match status" value="4"/>
</dbReference>
<feature type="repeat" description="PPR" evidence="3">
    <location>
        <begin position="214"/>
        <end position="248"/>
    </location>
</feature>
<dbReference type="InterPro" id="IPR011990">
    <property type="entry name" value="TPR-like_helical_dom_sf"/>
</dbReference>
<dbReference type="OMA" id="MSPYKGR"/>
<sequence length="678" mass="76803">MLPNLNLFYEEMFVSKPLLSAPFPLPLTASSPIIFRPSPSFFTVRNNYQKQWRRIPRLNPPPKNQHSHQFVDRSVDMKDLLASLHKTTNPEQLQVIMSPYAETGTNHRISLRFVVSLLAKDTDWRRSIALLDWMLEKANYPPSVFAYNVVLRNVLRASEWDVAAGLLHEMVHERNLSPDRYTYATLISALGKAGHLEAALHWLQRMEKDGVSADLVLYSSIIELARKLRDYSKAISLFSRMRRSGISPDLVAYNSMINVFGKAGLLREARSLLDEMTTDSSASPSVSPDTVSYSTLLTAFVDNKRYVEALSLFSEMRDRRVDLDLTTCNIMIDVYGQLGMAREADRLFWSMRKLGIDPSAVSYNTLLRVYGEAELFGEAIHLFRLMQKKEVEQNVVTYNTMMQIYGKSLEHEKAGNLIQEMQSIGVQPNTITYATLISIWAKSGKLERAAMLFQKLRTTSGIEIDKVLYQTMISSYERAGLVGHAKRLLHDLKHPGEETGTGRGVSKETAISILASTGRVEEATRLFRVAIESGELKDINVFRSMMEVLSRNKRHGNVVEVFEKMRGAGYFPDSDMIGTAMNAYGKLQEIGKADGVYRELQEEGCVFSDQVHFQMLSLLGGRRDFKGMERLLKKLDSEPNIDKKGLHLVAASIYERSNRLDDAARIMAKIGTRSDHFI</sequence>
<feature type="repeat" description="PPR" evidence="3">
    <location>
        <begin position="538"/>
        <end position="572"/>
    </location>
</feature>
<dbReference type="GO" id="GO:0003729">
    <property type="term" value="F:mRNA binding"/>
    <property type="evidence" value="ECO:0000318"/>
    <property type="project" value="GO_Central"/>
</dbReference>
<dbReference type="GO" id="GO:0009507">
    <property type="term" value="C:chloroplast"/>
    <property type="evidence" value="ECO:0000318"/>
    <property type="project" value="GO_Central"/>
</dbReference>
<name>A0A0K9Q2U5_ZOSMR</name>
<dbReference type="FunFam" id="1.25.40.10:FF:000770">
    <property type="entry name" value="pentatricopeptide repeat-containing protein At5g39980, chloroplastic"/>
    <property type="match status" value="1"/>
</dbReference>
<feature type="repeat" description="PPR" evidence="3">
    <location>
        <begin position="179"/>
        <end position="213"/>
    </location>
</feature>
<evidence type="ECO:0000256" key="2">
    <source>
        <dbReference type="ARBA" id="ARBA00022737"/>
    </source>
</evidence>
<dbReference type="AlphaFoldDB" id="A0A0K9Q2U5"/>
<keyword evidence="2" id="KW-0677">Repeat</keyword>
<dbReference type="PANTHER" id="PTHR47936">
    <property type="entry name" value="PPR_LONG DOMAIN-CONTAINING PROTEIN"/>
    <property type="match status" value="1"/>
</dbReference>
<evidence type="ECO:0000313" key="5">
    <source>
        <dbReference type="Proteomes" id="UP000036987"/>
    </source>
</evidence>
<dbReference type="SUPFAM" id="SSF81901">
    <property type="entry name" value="HCP-like"/>
    <property type="match status" value="1"/>
</dbReference>
<feature type="repeat" description="PPR" evidence="3">
    <location>
        <begin position="359"/>
        <end position="393"/>
    </location>
</feature>
<feature type="repeat" description="PPR" evidence="3">
    <location>
        <begin position="324"/>
        <end position="358"/>
    </location>
</feature>
<dbReference type="PANTHER" id="PTHR47936:SF1">
    <property type="entry name" value="PENTATRICOPEPTIDE REPEAT-CONTAINING PROTEIN GUN1, CHLOROPLASTIC"/>
    <property type="match status" value="1"/>
</dbReference>
<dbReference type="InterPro" id="IPR002885">
    <property type="entry name" value="PPR_rpt"/>
</dbReference>
<protein>
    <submittedName>
        <fullName evidence="4">Putative Pentatricopeptide repeat-containing protein</fullName>
    </submittedName>
</protein>
<keyword evidence="5" id="KW-1185">Reference proteome</keyword>
<dbReference type="GO" id="GO:0031425">
    <property type="term" value="P:chloroplast RNA processing"/>
    <property type="evidence" value="ECO:0000318"/>
    <property type="project" value="GO_Central"/>
</dbReference>
<reference evidence="5" key="1">
    <citation type="journal article" date="2016" name="Nature">
        <title>The genome of the seagrass Zostera marina reveals angiosperm adaptation to the sea.</title>
        <authorList>
            <person name="Olsen J.L."/>
            <person name="Rouze P."/>
            <person name="Verhelst B."/>
            <person name="Lin Y.-C."/>
            <person name="Bayer T."/>
            <person name="Collen J."/>
            <person name="Dattolo E."/>
            <person name="De Paoli E."/>
            <person name="Dittami S."/>
            <person name="Maumus F."/>
            <person name="Michel G."/>
            <person name="Kersting A."/>
            <person name="Lauritano C."/>
            <person name="Lohaus R."/>
            <person name="Toepel M."/>
            <person name="Tonon T."/>
            <person name="Vanneste K."/>
            <person name="Amirebrahimi M."/>
            <person name="Brakel J."/>
            <person name="Bostroem C."/>
            <person name="Chovatia M."/>
            <person name="Grimwood J."/>
            <person name="Jenkins J.W."/>
            <person name="Jueterbock A."/>
            <person name="Mraz A."/>
            <person name="Stam W.T."/>
            <person name="Tice H."/>
            <person name="Bornberg-Bauer E."/>
            <person name="Green P.J."/>
            <person name="Pearson G.A."/>
            <person name="Procaccini G."/>
            <person name="Duarte C.M."/>
            <person name="Schmutz J."/>
            <person name="Reusch T.B.H."/>
            <person name="Van de Peer Y."/>
        </authorList>
    </citation>
    <scope>NUCLEOTIDE SEQUENCE [LARGE SCALE GENOMIC DNA]</scope>
    <source>
        <strain evidence="5">cv. Finnish</strain>
    </source>
</reference>
<evidence type="ECO:0000256" key="3">
    <source>
        <dbReference type="PROSITE-ProRule" id="PRU00708"/>
    </source>
</evidence>
<dbReference type="EMBL" id="LFYR01000145">
    <property type="protein sequence ID" value="KMZ75616.1"/>
    <property type="molecule type" value="Genomic_DNA"/>
</dbReference>
<accession>A0A0K9Q2U5</accession>
<comment type="similarity">
    <text evidence="1">Belongs to the PPR family. P subfamily.</text>
</comment>
<dbReference type="Pfam" id="PF13812">
    <property type="entry name" value="PPR_3"/>
    <property type="match status" value="1"/>
</dbReference>
<dbReference type="Proteomes" id="UP000036987">
    <property type="component" value="Unassembled WGS sequence"/>
</dbReference>
<gene>
    <name evidence="4" type="ORF">ZOSMA_112G00310</name>
</gene>
<organism evidence="4 5">
    <name type="scientific">Zostera marina</name>
    <name type="common">Eelgrass</name>
    <dbReference type="NCBI Taxonomy" id="29655"/>
    <lineage>
        <taxon>Eukaryota</taxon>
        <taxon>Viridiplantae</taxon>
        <taxon>Streptophyta</taxon>
        <taxon>Embryophyta</taxon>
        <taxon>Tracheophyta</taxon>
        <taxon>Spermatophyta</taxon>
        <taxon>Magnoliopsida</taxon>
        <taxon>Liliopsida</taxon>
        <taxon>Zosteraceae</taxon>
        <taxon>Zostera</taxon>
    </lineage>
</organism>
<feature type="repeat" description="PPR" evidence="3">
    <location>
        <begin position="429"/>
        <end position="459"/>
    </location>
</feature>
<dbReference type="OrthoDB" id="185373at2759"/>